<evidence type="ECO:0000313" key="2">
    <source>
        <dbReference type="EMBL" id="TFY53325.1"/>
    </source>
</evidence>
<keyword evidence="1" id="KW-0732">Signal</keyword>
<accession>A0A4Y9XTE7</accession>
<organism evidence="2 3">
    <name type="scientific">Dentipellis fragilis</name>
    <dbReference type="NCBI Taxonomy" id="205917"/>
    <lineage>
        <taxon>Eukaryota</taxon>
        <taxon>Fungi</taxon>
        <taxon>Dikarya</taxon>
        <taxon>Basidiomycota</taxon>
        <taxon>Agaricomycotina</taxon>
        <taxon>Agaricomycetes</taxon>
        <taxon>Russulales</taxon>
        <taxon>Hericiaceae</taxon>
        <taxon>Dentipellis</taxon>
    </lineage>
</organism>
<proteinExistence type="predicted"/>
<dbReference type="EMBL" id="SEOQ01001169">
    <property type="protein sequence ID" value="TFY53325.1"/>
    <property type="molecule type" value="Genomic_DNA"/>
</dbReference>
<keyword evidence="3" id="KW-1185">Reference proteome</keyword>
<comment type="caution">
    <text evidence="2">The sequence shown here is derived from an EMBL/GenBank/DDBJ whole genome shotgun (WGS) entry which is preliminary data.</text>
</comment>
<evidence type="ECO:0000313" key="3">
    <source>
        <dbReference type="Proteomes" id="UP000298327"/>
    </source>
</evidence>
<dbReference type="AlphaFoldDB" id="A0A4Y9XTE7"/>
<name>A0A4Y9XTE7_9AGAM</name>
<feature type="signal peptide" evidence="1">
    <location>
        <begin position="1"/>
        <end position="32"/>
    </location>
</feature>
<reference evidence="2 3" key="1">
    <citation type="submission" date="2019-02" db="EMBL/GenBank/DDBJ databases">
        <title>Genome sequencing of the rare red list fungi Dentipellis fragilis.</title>
        <authorList>
            <person name="Buettner E."/>
            <person name="Kellner H."/>
        </authorList>
    </citation>
    <scope>NUCLEOTIDE SEQUENCE [LARGE SCALE GENOMIC DNA]</scope>
    <source>
        <strain evidence="2 3">DSM 105465</strain>
    </source>
</reference>
<dbReference type="Proteomes" id="UP000298327">
    <property type="component" value="Unassembled WGS sequence"/>
</dbReference>
<protein>
    <submittedName>
        <fullName evidence="2">Uncharacterized protein</fullName>
    </submittedName>
</protein>
<feature type="chain" id="PRO_5021488323" evidence="1">
    <location>
        <begin position="33"/>
        <end position="315"/>
    </location>
</feature>
<sequence length="315" mass="35790">MPRGNGHSTYISLLALVDLMTVFELAIRRVAQQPVLYRFLHFDAAPVRRCHKYLSACSIVHDSEPEPLRLYAPHVVHAGREQPSMSQDFPSAESRLRIPCIDQVYSQPSAHSRYLSRLDNASTSSPSQHITLFVIGLRFTSTTHLYSTMAFISFDPELFPPKIAYICARSNGDSHCAVMPSELVYALAEARVKAMKYRPTSCQAHHEMKRVLAEFADPEHFRDIMMNKIKTTLMNRNIPGFNWDAVSHSWWVAISAVITKTYELHELQCGPAEEREKGYILEHQVLLCSNLFQAGYRLKHEATTSPSPYHQGAPF</sequence>
<evidence type="ECO:0000256" key="1">
    <source>
        <dbReference type="SAM" id="SignalP"/>
    </source>
</evidence>
<gene>
    <name evidence="2" type="ORF">EVG20_g10168</name>
</gene>